<evidence type="ECO:0000256" key="1">
    <source>
        <dbReference type="ARBA" id="ARBA00005187"/>
    </source>
</evidence>
<keyword evidence="4 8" id="KW-0547">Nucleotide-binding</keyword>
<dbReference type="InterPro" id="IPR001962">
    <property type="entry name" value="Asn_synthase"/>
</dbReference>
<dbReference type="NCBIfam" id="TIGR01536">
    <property type="entry name" value="asn_synth_AEB"/>
    <property type="match status" value="1"/>
</dbReference>
<evidence type="ECO:0000256" key="2">
    <source>
        <dbReference type="ARBA" id="ARBA00005752"/>
    </source>
</evidence>
<protein>
    <recommendedName>
        <fullName evidence="3">asparagine synthase (glutamine-hydrolyzing)</fullName>
        <ecNumber evidence="3">6.3.5.4</ecNumber>
    </recommendedName>
</protein>
<dbReference type="PROSITE" id="PS51278">
    <property type="entry name" value="GATASE_TYPE_2"/>
    <property type="match status" value="1"/>
</dbReference>
<evidence type="ECO:0000313" key="11">
    <source>
        <dbReference type="Proteomes" id="UP000596092"/>
    </source>
</evidence>
<dbReference type="GO" id="GO:0005829">
    <property type="term" value="C:cytosol"/>
    <property type="evidence" value="ECO:0007669"/>
    <property type="project" value="TreeGrafter"/>
</dbReference>
<keyword evidence="11" id="KW-1185">Reference proteome</keyword>
<comment type="pathway">
    <text evidence="1">Amino-acid biosynthesis; L-asparagine biosynthesis; L-asparagine from L-aspartate (L-Gln route): step 1/1.</text>
</comment>
<feature type="binding site" evidence="8">
    <location>
        <position position="96"/>
    </location>
    <ligand>
        <name>L-glutamine</name>
        <dbReference type="ChEBI" id="CHEBI:58359"/>
    </ligand>
</feature>
<comment type="similarity">
    <text evidence="2">Belongs to the asparagine synthetase family.</text>
</comment>
<evidence type="ECO:0000256" key="8">
    <source>
        <dbReference type="PIRSR" id="PIRSR001589-2"/>
    </source>
</evidence>
<name>A0A7T6APM5_9BACT</name>
<keyword evidence="10" id="KW-0436">Ligase</keyword>
<feature type="binding site" evidence="8">
    <location>
        <begin position="362"/>
        <end position="363"/>
    </location>
    <ligand>
        <name>ATP</name>
        <dbReference type="ChEBI" id="CHEBI:30616"/>
    </ligand>
</feature>
<dbReference type="PIRSF" id="PIRSF001589">
    <property type="entry name" value="Asn_synthetase_glu-h"/>
    <property type="match status" value="1"/>
</dbReference>
<evidence type="ECO:0000256" key="3">
    <source>
        <dbReference type="ARBA" id="ARBA00012737"/>
    </source>
</evidence>
<dbReference type="InterPro" id="IPR014729">
    <property type="entry name" value="Rossmann-like_a/b/a_fold"/>
</dbReference>
<dbReference type="Proteomes" id="UP000596092">
    <property type="component" value="Chromosome"/>
</dbReference>
<feature type="binding site" evidence="8">
    <location>
        <position position="287"/>
    </location>
    <ligand>
        <name>ATP</name>
        <dbReference type="ChEBI" id="CHEBI:30616"/>
    </ligand>
</feature>
<dbReference type="Gene3D" id="3.40.50.620">
    <property type="entry name" value="HUPs"/>
    <property type="match status" value="1"/>
</dbReference>
<dbReference type="InterPro" id="IPR017932">
    <property type="entry name" value="GATase_2_dom"/>
</dbReference>
<dbReference type="AlphaFoldDB" id="A0A7T6APM5"/>
<evidence type="ECO:0000256" key="7">
    <source>
        <dbReference type="ARBA" id="ARBA00048741"/>
    </source>
</evidence>
<dbReference type="GO" id="GO:0006529">
    <property type="term" value="P:asparagine biosynthetic process"/>
    <property type="evidence" value="ECO:0007669"/>
    <property type="project" value="InterPro"/>
</dbReference>
<sequence>MHSINGILSWKRNVQLCAATMSRGSSQHYPNPLNVLVDEPLVLSHQQPEPAGTKTMVEQPERFGCWALAFIGRIYNSAEVQKKLIDHGYTFEALNDVELVLKAWDCWGEECLHRLQGQFVFCIVNTDKKRLHLCRDRYGNQPLFYSHIEKELLFSSHLRTLVQAQSRKPEPDQDALAVFLALHYVPAPQTGWKHIQKLRPGHILTVTYTEERLQITEPRAWHRPFSPMNTEKGISLQQLDTALSESVYRQMGRDAPIGAFLSGGVDSSLICHYAAQHRTDPLHTFSIGFVDAGSEYDETVHARRAAEIIGAHHHAVRVELAGISDRIELVLAEMDELNADTSVFLTHIVCEEASKHVAVCLSGAGGDELFGGYFRHQALLALKLLQKIPKPLISTVRTILHPLPQNRDHRLGNLVRRLIRFFEQRDHEQSDFLTIVRQDRAYPQTPSFFQQPRINTLLKALEFDFNHFLSDNILTFTNTMARVHNLEICVPFLDTNVIRVAEQMRNNQRVTLFDKKILLKQLAARYFPRDLIYRKKQGFAAPLEVWLRNLPREALKKRCLGEASKLLVSEPAINQLVDSFLDDRRDLSLQLFALIVMNVWYQGGN</sequence>
<feature type="domain" description="Glutamine amidotransferase type-2" evidence="9">
    <location>
        <begin position="1"/>
        <end position="209"/>
    </location>
</feature>
<dbReference type="Pfam" id="PF13537">
    <property type="entry name" value="GATase_7"/>
    <property type="match status" value="1"/>
</dbReference>
<organism evidence="10 11">
    <name type="scientific">Desulfobulbus oligotrophicus</name>
    <dbReference type="NCBI Taxonomy" id="1909699"/>
    <lineage>
        <taxon>Bacteria</taxon>
        <taxon>Pseudomonadati</taxon>
        <taxon>Thermodesulfobacteriota</taxon>
        <taxon>Desulfobulbia</taxon>
        <taxon>Desulfobulbales</taxon>
        <taxon>Desulfobulbaceae</taxon>
        <taxon>Desulfobulbus</taxon>
    </lineage>
</organism>
<dbReference type="GO" id="GO:0004066">
    <property type="term" value="F:asparagine synthase (glutamine-hydrolyzing) activity"/>
    <property type="evidence" value="ECO:0007669"/>
    <property type="project" value="UniProtKB-EC"/>
</dbReference>
<dbReference type="SUPFAM" id="SSF52402">
    <property type="entry name" value="Adenine nucleotide alpha hydrolases-like"/>
    <property type="match status" value="1"/>
</dbReference>
<dbReference type="InterPro" id="IPR029055">
    <property type="entry name" value="Ntn_hydrolases_N"/>
</dbReference>
<dbReference type="Pfam" id="PF00733">
    <property type="entry name" value="Asn_synthase"/>
    <property type="match status" value="1"/>
</dbReference>
<dbReference type="InterPro" id="IPR051786">
    <property type="entry name" value="ASN_synthetase/amidase"/>
</dbReference>
<evidence type="ECO:0000256" key="4">
    <source>
        <dbReference type="ARBA" id="ARBA00022741"/>
    </source>
</evidence>
<evidence type="ECO:0000259" key="9">
    <source>
        <dbReference type="PROSITE" id="PS51278"/>
    </source>
</evidence>
<accession>A0A7T6APM5</accession>
<gene>
    <name evidence="10" type="primary">asnB</name>
    <name evidence="10" type="ORF">HP555_01875</name>
</gene>
<evidence type="ECO:0000256" key="5">
    <source>
        <dbReference type="ARBA" id="ARBA00022840"/>
    </source>
</evidence>
<dbReference type="EC" id="6.3.5.4" evidence="3"/>
<dbReference type="SUPFAM" id="SSF56235">
    <property type="entry name" value="N-terminal nucleophile aminohydrolases (Ntn hydrolases)"/>
    <property type="match status" value="1"/>
</dbReference>
<evidence type="ECO:0000313" key="10">
    <source>
        <dbReference type="EMBL" id="QQG64698.1"/>
    </source>
</evidence>
<dbReference type="CDD" id="cd01991">
    <property type="entry name" value="Asn_synthase_B_C"/>
    <property type="match status" value="1"/>
</dbReference>
<evidence type="ECO:0000256" key="6">
    <source>
        <dbReference type="ARBA" id="ARBA00022962"/>
    </source>
</evidence>
<dbReference type="EMBL" id="CP054140">
    <property type="protein sequence ID" value="QQG64698.1"/>
    <property type="molecule type" value="Genomic_DNA"/>
</dbReference>
<keyword evidence="6" id="KW-0315">Glutamine amidotransferase</keyword>
<dbReference type="RefSeq" id="WP_199263530.1">
    <property type="nucleotide sequence ID" value="NZ_CP054140.1"/>
</dbReference>
<keyword evidence="5 8" id="KW-0067">ATP-binding</keyword>
<dbReference type="InterPro" id="IPR006426">
    <property type="entry name" value="Asn_synth_AEB"/>
</dbReference>
<proteinExistence type="inferred from homology"/>
<dbReference type="GO" id="GO:0005524">
    <property type="term" value="F:ATP binding"/>
    <property type="evidence" value="ECO:0007669"/>
    <property type="project" value="UniProtKB-KW"/>
</dbReference>
<comment type="catalytic activity">
    <reaction evidence="7">
        <text>L-aspartate + L-glutamine + ATP + H2O = L-asparagine + L-glutamate + AMP + diphosphate + H(+)</text>
        <dbReference type="Rhea" id="RHEA:12228"/>
        <dbReference type="ChEBI" id="CHEBI:15377"/>
        <dbReference type="ChEBI" id="CHEBI:15378"/>
        <dbReference type="ChEBI" id="CHEBI:29985"/>
        <dbReference type="ChEBI" id="CHEBI:29991"/>
        <dbReference type="ChEBI" id="CHEBI:30616"/>
        <dbReference type="ChEBI" id="CHEBI:33019"/>
        <dbReference type="ChEBI" id="CHEBI:58048"/>
        <dbReference type="ChEBI" id="CHEBI:58359"/>
        <dbReference type="ChEBI" id="CHEBI:456215"/>
        <dbReference type="EC" id="6.3.5.4"/>
    </reaction>
</comment>
<dbReference type="PANTHER" id="PTHR43284:SF1">
    <property type="entry name" value="ASPARAGINE SYNTHETASE"/>
    <property type="match status" value="1"/>
</dbReference>
<dbReference type="PANTHER" id="PTHR43284">
    <property type="entry name" value="ASPARAGINE SYNTHETASE (GLUTAMINE-HYDROLYZING)"/>
    <property type="match status" value="1"/>
</dbReference>
<dbReference type="KEGG" id="dog:HP555_01875"/>
<dbReference type="Gene3D" id="3.60.20.10">
    <property type="entry name" value="Glutamine Phosphoribosylpyrophosphate, subunit 1, domain 1"/>
    <property type="match status" value="1"/>
</dbReference>
<reference evidence="10 11" key="1">
    <citation type="submission" date="2020-05" db="EMBL/GenBank/DDBJ databases">
        <title>Complete genome of Desulfobulbus oligotrophicus.</title>
        <authorList>
            <person name="Podar M."/>
        </authorList>
    </citation>
    <scope>NUCLEOTIDE SEQUENCE [LARGE SCALE GENOMIC DNA]</scope>
    <source>
        <strain evidence="10 11">Prop6</strain>
    </source>
</reference>
<dbReference type="InterPro" id="IPR033738">
    <property type="entry name" value="AsnB_N"/>
</dbReference>
<dbReference type="CDD" id="cd00712">
    <property type="entry name" value="AsnB"/>
    <property type="match status" value="1"/>
</dbReference>